<accession>A0A1X7TN47</accession>
<dbReference type="InParanoid" id="A0A1X7TN47"/>
<reference evidence="1" key="1">
    <citation type="submission" date="2017-05" db="UniProtKB">
        <authorList>
            <consortium name="EnsemblMetazoa"/>
        </authorList>
    </citation>
    <scope>IDENTIFICATION</scope>
</reference>
<dbReference type="AlphaFoldDB" id="A0A1X7TN47"/>
<evidence type="ECO:0000313" key="1">
    <source>
        <dbReference type="EnsemblMetazoa" id="Aqu2.1.16274_001"/>
    </source>
</evidence>
<name>A0A1X7TN47_AMPQE</name>
<protein>
    <submittedName>
        <fullName evidence="1">Uncharacterized protein</fullName>
    </submittedName>
</protein>
<proteinExistence type="predicted"/>
<sequence length="86" mass="9365">MKGNIELSEVRGCEMRWCNKLKFSSSPSQYDGKCGKRIEISGEYKNGGSTSGSVQYAVCKAKDICMPQDLGYTIWTGEAVSTLAGQ</sequence>
<dbReference type="EnsemblMetazoa" id="Aqu2.1.16274_001">
    <property type="protein sequence ID" value="Aqu2.1.16274_001"/>
    <property type="gene ID" value="Aqu2.1.16274"/>
</dbReference>
<organism evidence="1">
    <name type="scientific">Amphimedon queenslandica</name>
    <name type="common">Sponge</name>
    <dbReference type="NCBI Taxonomy" id="400682"/>
    <lineage>
        <taxon>Eukaryota</taxon>
        <taxon>Metazoa</taxon>
        <taxon>Porifera</taxon>
        <taxon>Demospongiae</taxon>
        <taxon>Heteroscleromorpha</taxon>
        <taxon>Haplosclerida</taxon>
        <taxon>Niphatidae</taxon>
        <taxon>Amphimedon</taxon>
    </lineage>
</organism>